<evidence type="ECO:0000313" key="3">
    <source>
        <dbReference type="Proteomes" id="UP001642720"/>
    </source>
</evidence>
<feature type="region of interest" description="Disordered" evidence="1">
    <location>
        <begin position="1"/>
        <end position="150"/>
    </location>
</feature>
<dbReference type="EMBL" id="PPTA01000007">
    <property type="protein sequence ID" value="TFB02318.1"/>
    <property type="molecule type" value="Genomic_DNA"/>
</dbReference>
<accession>A0ABY2H291</accession>
<protein>
    <submittedName>
        <fullName evidence="2">Uncharacterized protein</fullName>
    </submittedName>
</protein>
<proteinExistence type="predicted"/>
<comment type="caution">
    <text evidence="2">The sequence shown here is derived from an EMBL/GenBank/DDBJ whole genome shotgun (WGS) entry which is preliminary data.</text>
</comment>
<feature type="compositionally biased region" description="Basic residues" evidence="1">
    <location>
        <begin position="129"/>
        <end position="139"/>
    </location>
</feature>
<evidence type="ECO:0000256" key="1">
    <source>
        <dbReference type="SAM" id="MobiDB-lite"/>
    </source>
</evidence>
<feature type="compositionally biased region" description="Low complexity" evidence="1">
    <location>
        <begin position="87"/>
        <end position="128"/>
    </location>
</feature>
<dbReference type="RefSeq" id="XP_073558519.1">
    <property type="nucleotide sequence ID" value="XM_073702897.1"/>
</dbReference>
<gene>
    <name evidence="2" type="ORF">CCMA1212_005643</name>
</gene>
<keyword evidence="3" id="KW-1185">Reference proteome</keyword>
<reference evidence="2 3" key="1">
    <citation type="submission" date="2018-01" db="EMBL/GenBank/DDBJ databases">
        <title>Genome characterization of the sugarcane-associated fungus Trichoderma ghanense CCMA-1212 and their application in lignocelulose bioconversion.</title>
        <authorList>
            <person name="Steindorff A.S."/>
            <person name="Mendes T.D."/>
            <person name="Vilela E.S.D."/>
            <person name="Rodrigues D.S."/>
            <person name="Formighieri E.F."/>
            <person name="Melo I.S."/>
            <person name="Favaro L.C.L."/>
        </authorList>
    </citation>
    <scope>NUCLEOTIDE SEQUENCE [LARGE SCALE GENOMIC DNA]</scope>
    <source>
        <strain evidence="2 3">CCMA-1212</strain>
    </source>
</reference>
<evidence type="ECO:0000313" key="2">
    <source>
        <dbReference type="EMBL" id="TFB02318.1"/>
    </source>
</evidence>
<feature type="compositionally biased region" description="Polar residues" evidence="1">
    <location>
        <begin position="28"/>
        <end position="41"/>
    </location>
</feature>
<sequence>MGTGDDSGQAYAAPIPYTAQLRHATAPPTASSHHQNKSQLSVARAFQLKMRHGRARDQTASNDASARQRRGKSPSPKGTQRMPMARSLAADGSMDSSSSGSWTSESMRASATAATATERGIKQQQRQNQRYRQRAHTRAYTRAPSFPPST</sequence>
<organism evidence="2 3">
    <name type="scientific">Trichoderma ghanense</name>
    <dbReference type="NCBI Taxonomy" id="65468"/>
    <lineage>
        <taxon>Eukaryota</taxon>
        <taxon>Fungi</taxon>
        <taxon>Dikarya</taxon>
        <taxon>Ascomycota</taxon>
        <taxon>Pezizomycotina</taxon>
        <taxon>Sordariomycetes</taxon>
        <taxon>Hypocreomycetidae</taxon>
        <taxon>Hypocreales</taxon>
        <taxon>Hypocreaceae</taxon>
        <taxon>Trichoderma</taxon>
    </lineage>
</organism>
<dbReference type="Proteomes" id="UP001642720">
    <property type="component" value="Unassembled WGS sequence"/>
</dbReference>
<name>A0ABY2H291_9HYPO</name>
<dbReference type="GeneID" id="300577347"/>